<reference evidence="7 8" key="1">
    <citation type="submission" date="2019-08" db="EMBL/GenBank/DDBJ databases">
        <title>Bacterial whole genome sequence for Glaciihabitans sp. CHu50b-6-2.</title>
        <authorList>
            <person name="Jin L."/>
        </authorList>
    </citation>
    <scope>NUCLEOTIDE SEQUENCE [LARGE SCALE GENOMIC DNA]</scope>
    <source>
        <strain evidence="7 8">CHu50b-6-2</strain>
    </source>
</reference>
<evidence type="ECO:0000313" key="7">
    <source>
        <dbReference type="EMBL" id="TXN30336.1"/>
    </source>
</evidence>
<dbReference type="GO" id="GO:0003700">
    <property type="term" value="F:DNA-binding transcription factor activity"/>
    <property type="evidence" value="ECO:0007669"/>
    <property type="project" value="TreeGrafter"/>
</dbReference>
<dbReference type="GO" id="GO:0032993">
    <property type="term" value="C:protein-DNA complex"/>
    <property type="evidence" value="ECO:0007669"/>
    <property type="project" value="TreeGrafter"/>
</dbReference>
<protein>
    <submittedName>
        <fullName evidence="7">LysR family transcriptional regulator</fullName>
    </submittedName>
</protein>
<evidence type="ECO:0000256" key="2">
    <source>
        <dbReference type="ARBA" id="ARBA00023015"/>
    </source>
</evidence>
<dbReference type="Proteomes" id="UP000321379">
    <property type="component" value="Unassembled WGS sequence"/>
</dbReference>
<dbReference type="Gene3D" id="3.40.190.290">
    <property type="match status" value="1"/>
</dbReference>
<evidence type="ECO:0000256" key="1">
    <source>
        <dbReference type="ARBA" id="ARBA00009437"/>
    </source>
</evidence>
<dbReference type="Pfam" id="PF03466">
    <property type="entry name" value="LysR_substrate"/>
    <property type="match status" value="1"/>
</dbReference>
<dbReference type="InterPro" id="IPR005119">
    <property type="entry name" value="LysR_subst-bd"/>
</dbReference>
<evidence type="ECO:0000313" key="8">
    <source>
        <dbReference type="Proteomes" id="UP000321379"/>
    </source>
</evidence>
<keyword evidence="8" id="KW-1185">Reference proteome</keyword>
<dbReference type="SUPFAM" id="SSF53850">
    <property type="entry name" value="Periplasmic binding protein-like II"/>
    <property type="match status" value="1"/>
</dbReference>
<organism evidence="7 8">
    <name type="scientific">Lacisediminihabitans profunda</name>
    <dbReference type="NCBI Taxonomy" id="2594790"/>
    <lineage>
        <taxon>Bacteria</taxon>
        <taxon>Bacillati</taxon>
        <taxon>Actinomycetota</taxon>
        <taxon>Actinomycetes</taxon>
        <taxon>Micrococcales</taxon>
        <taxon>Microbacteriaceae</taxon>
        <taxon>Lacisediminihabitans</taxon>
    </lineage>
</organism>
<evidence type="ECO:0000256" key="4">
    <source>
        <dbReference type="ARBA" id="ARBA00023163"/>
    </source>
</evidence>
<keyword evidence="4" id="KW-0804">Transcription</keyword>
<dbReference type="GO" id="GO:0003677">
    <property type="term" value="F:DNA binding"/>
    <property type="evidence" value="ECO:0007669"/>
    <property type="project" value="UniProtKB-KW"/>
</dbReference>
<gene>
    <name evidence="7" type="ORF">FVP33_09980</name>
</gene>
<comment type="caution">
    <text evidence="7">The sequence shown here is derived from an EMBL/GenBank/DDBJ whole genome shotgun (WGS) entry which is preliminary data.</text>
</comment>
<keyword evidence="3" id="KW-0238">DNA-binding</keyword>
<dbReference type="CDD" id="cd08414">
    <property type="entry name" value="PBP2_LTTR_aromatics_like"/>
    <property type="match status" value="1"/>
</dbReference>
<dbReference type="PANTHER" id="PTHR30346:SF0">
    <property type="entry name" value="HCA OPERON TRANSCRIPTIONAL ACTIVATOR HCAR"/>
    <property type="match status" value="1"/>
</dbReference>
<dbReference type="AlphaFoldDB" id="A0A5C8URY3"/>
<evidence type="ECO:0000259" key="6">
    <source>
        <dbReference type="Pfam" id="PF03466"/>
    </source>
</evidence>
<feature type="region of interest" description="Disordered" evidence="5">
    <location>
        <begin position="188"/>
        <end position="233"/>
    </location>
</feature>
<name>A0A5C8URY3_9MICO</name>
<dbReference type="EMBL" id="VRMG01000007">
    <property type="protein sequence ID" value="TXN30336.1"/>
    <property type="molecule type" value="Genomic_DNA"/>
</dbReference>
<keyword evidence="2" id="KW-0805">Transcription regulation</keyword>
<dbReference type="PANTHER" id="PTHR30346">
    <property type="entry name" value="TRANSCRIPTIONAL DUAL REGULATOR HCAR-RELATED"/>
    <property type="match status" value="1"/>
</dbReference>
<accession>A0A5C8URY3</accession>
<dbReference type="RefSeq" id="WP_147783520.1">
    <property type="nucleotide sequence ID" value="NZ_VRMG01000007.1"/>
</dbReference>
<dbReference type="Gene3D" id="3.40.190.10">
    <property type="entry name" value="Periplasmic binding protein-like II"/>
    <property type="match status" value="2"/>
</dbReference>
<proteinExistence type="inferred from homology"/>
<sequence>MPSARGLSEGMTVNEDVAPFTIAFVAGVTLTRWTSAWEARQPGIPLAFLPGGTAEQTAVLHDGRADVSFVRFPVDGTDLSVIPLYSEVAVVVVPKDHPVALFETVTLADLAEETITPSTLSPGDAVELVAAGGGVVILPQSIARMHGRKDVVARPVVDAPETRIAIAWLEADTTDRIEEFVGIVRGRTAASSRATPTPPAESKPPRSLAKPRPKQQSQTQARAAANRRRRSGR</sequence>
<feature type="domain" description="LysR substrate-binding" evidence="6">
    <location>
        <begin position="25"/>
        <end position="114"/>
    </location>
</feature>
<comment type="similarity">
    <text evidence="1">Belongs to the LysR transcriptional regulatory family.</text>
</comment>
<evidence type="ECO:0000256" key="5">
    <source>
        <dbReference type="SAM" id="MobiDB-lite"/>
    </source>
</evidence>
<evidence type="ECO:0000256" key="3">
    <source>
        <dbReference type="ARBA" id="ARBA00023125"/>
    </source>
</evidence>